<reference evidence="4 5" key="1">
    <citation type="submission" date="2012-02" db="EMBL/GenBank/DDBJ databases">
        <title>Complete genome sequence of Phycisphaera mikurensis NBRC 102666.</title>
        <authorList>
            <person name="Ankai A."/>
            <person name="Hosoyama A."/>
            <person name="Terui Y."/>
            <person name="Sekine M."/>
            <person name="Fukai R."/>
            <person name="Kato Y."/>
            <person name="Nakamura S."/>
            <person name="Yamada-Narita S."/>
            <person name="Kawakoshi A."/>
            <person name="Fukunaga Y."/>
            <person name="Yamazaki S."/>
            <person name="Fujita N."/>
        </authorList>
    </citation>
    <scope>NUCLEOTIDE SEQUENCE [LARGE SCALE GENOMIC DNA]</scope>
    <source>
        <strain evidence="5">NBRC 102666 / KCTC 22515 / FYK2301M01</strain>
    </source>
</reference>
<dbReference type="OrthoDB" id="9815825at2"/>
<dbReference type="RefSeq" id="WP_014436348.1">
    <property type="nucleotide sequence ID" value="NC_017080.1"/>
</dbReference>
<dbReference type="GO" id="GO:0016491">
    <property type="term" value="F:oxidoreductase activity"/>
    <property type="evidence" value="ECO:0007669"/>
    <property type="project" value="UniProtKB-KW"/>
</dbReference>
<organism evidence="4 5">
    <name type="scientific">Phycisphaera mikurensis (strain NBRC 102666 / KCTC 22515 / FYK2301M01)</name>
    <dbReference type="NCBI Taxonomy" id="1142394"/>
    <lineage>
        <taxon>Bacteria</taxon>
        <taxon>Pseudomonadati</taxon>
        <taxon>Planctomycetota</taxon>
        <taxon>Phycisphaerae</taxon>
        <taxon>Phycisphaerales</taxon>
        <taxon>Phycisphaeraceae</taxon>
        <taxon>Phycisphaera</taxon>
    </lineage>
</organism>
<sequence>MADSRPLRVGVLGCGNIARKKYLPHAATHRGFEIVAVADLRREAAESAAAGFGVPAAYGVDELFAAAEVDCVLNLTIPTAHAETGRRAIAAGKHVFGEKPLGTDREESSALLAEAAAAGLTVGTAPDTFLGAGQQTARRAIDDGLIGEPLHFDARMFARGVEHWHPNPEFFYQPGGGPMFDMGPYYLTALVNLLGPVSTVGCFADKKIPRREITHRDAAGGPGPRHGEGFEIEVPDHFAAILRFASGPTGTLSTSFATRVSFYDRQRPITVYGTEGALRVPDPNQFDLLPILQRVDEDGPRELGAATPTGFERSVGLADMAAALAENREPRCSGALGLHVLDAIVACGESAERAGFVRLGSTAERPAPMPAELPEGMLVGPPATAGAAGAASA</sequence>
<gene>
    <name evidence="4" type="ordered locus">PSMK_09700</name>
</gene>
<evidence type="ECO:0000256" key="1">
    <source>
        <dbReference type="ARBA" id="ARBA00023002"/>
    </source>
</evidence>
<name>I0ICZ1_PHYMF</name>
<dbReference type="EMBL" id="AP012338">
    <property type="protein sequence ID" value="BAM03129.1"/>
    <property type="molecule type" value="Genomic_DNA"/>
</dbReference>
<dbReference type="HOGENOM" id="CLU_023194_6_0_0"/>
<dbReference type="eggNOG" id="COG0673">
    <property type="taxonomic scope" value="Bacteria"/>
</dbReference>
<dbReference type="KEGG" id="phm:PSMK_09700"/>
<feature type="domain" description="GFO/IDH/MocA-like oxidoreductase" evidence="3">
    <location>
        <begin position="135"/>
        <end position="279"/>
    </location>
</feature>
<accession>I0ICZ1</accession>
<dbReference type="AlphaFoldDB" id="I0ICZ1"/>
<feature type="domain" description="Gfo/Idh/MocA-like oxidoreductase N-terminal" evidence="2">
    <location>
        <begin position="7"/>
        <end position="123"/>
    </location>
</feature>
<evidence type="ECO:0008006" key="6">
    <source>
        <dbReference type="Google" id="ProtNLM"/>
    </source>
</evidence>
<dbReference type="InterPro" id="IPR036291">
    <property type="entry name" value="NAD(P)-bd_dom_sf"/>
</dbReference>
<dbReference type="InterPro" id="IPR055170">
    <property type="entry name" value="GFO_IDH_MocA-like_dom"/>
</dbReference>
<dbReference type="SUPFAM" id="SSF55347">
    <property type="entry name" value="Glyceraldehyde-3-phosphate dehydrogenase-like, C-terminal domain"/>
    <property type="match status" value="1"/>
</dbReference>
<dbReference type="Pfam" id="PF01408">
    <property type="entry name" value="GFO_IDH_MocA"/>
    <property type="match status" value="1"/>
</dbReference>
<proteinExistence type="predicted"/>
<dbReference type="Pfam" id="PF22725">
    <property type="entry name" value="GFO_IDH_MocA_C3"/>
    <property type="match status" value="1"/>
</dbReference>
<dbReference type="GO" id="GO:0000166">
    <property type="term" value="F:nucleotide binding"/>
    <property type="evidence" value="ECO:0007669"/>
    <property type="project" value="InterPro"/>
</dbReference>
<dbReference type="PANTHER" id="PTHR43818:SF11">
    <property type="entry name" value="BCDNA.GH03377"/>
    <property type="match status" value="1"/>
</dbReference>
<evidence type="ECO:0000313" key="5">
    <source>
        <dbReference type="Proteomes" id="UP000007881"/>
    </source>
</evidence>
<keyword evidence="5" id="KW-1185">Reference proteome</keyword>
<dbReference type="Gene3D" id="3.30.360.10">
    <property type="entry name" value="Dihydrodipicolinate Reductase, domain 2"/>
    <property type="match status" value="1"/>
</dbReference>
<dbReference type="InterPro" id="IPR000683">
    <property type="entry name" value="Gfo/Idh/MocA-like_OxRdtase_N"/>
</dbReference>
<protein>
    <recommendedName>
        <fullName evidence="6">Oxidoreductase</fullName>
    </recommendedName>
</protein>
<dbReference type="STRING" id="1142394.PSMK_09700"/>
<dbReference type="PANTHER" id="PTHR43818">
    <property type="entry name" value="BCDNA.GH03377"/>
    <property type="match status" value="1"/>
</dbReference>
<dbReference type="Gene3D" id="3.40.50.720">
    <property type="entry name" value="NAD(P)-binding Rossmann-like Domain"/>
    <property type="match status" value="1"/>
</dbReference>
<dbReference type="Proteomes" id="UP000007881">
    <property type="component" value="Chromosome"/>
</dbReference>
<evidence type="ECO:0000313" key="4">
    <source>
        <dbReference type="EMBL" id="BAM03129.1"/>
    </source>
</evidence>
<evidence type="ECO:0000259" key="3">
    <source>
        <dbReference type="Pfam" id="PF22725"/>
    </source>
</evidence>
<dbReference type="SUPFAM" id="SSF51735">
    <property type="entry name" value="NAD(P)-binding Rossmann-fold domains"/>
    <property type="match status" value="1"/>
</dbReference>
<evidence type="ECO:0000259" key="2">
    <source>
        <dbReference type="Pfam" id="PF01408"/>
    </source>
</evidence>
<dbReference type="InterPro" id="IPR050463">
    <property type="entry name" value="Gfo/Idh/MocA_oxidrdct_glycsds"/>
</dbReference>
<keyword evidence="1" id="KW-0560">Oxidoreductase</keyword>